<protein>
    <submittedName>
        <fullName evidence="15">Adhesin yadA</fullName>
    </submittedName>
</protein>
<keyword evidence="4" id="KW-0813">Transport</keyword>
<feature type="domain" description="Trimeric autotransporter adhesin YadA-like head" evidence="13">
    <location>
        <begin position="718"/>
        <end position="740"/>
    </location>
</feature>
<keyword evidence="11" id="KW-0175">Coiled coil</keyword>
<dbReference type="Gene3D" id="2.150.10.10">
    <property type="entry name" value="Serralysin-like metalloprotease, C-terminal"/>
    <property type="match status" value="1"/>
</dbReference>
<dbReference type="Gene3D" id="1.20.5.170">
    <property type="match status" value="1"/>
</dbReference>
<name>A0A378NGG5_MANHA</name>
<keyword evidence="7" id="KW-0732">Signal</keyword>
<evidence type="ECO:0000256" key="6">
    <source>
        <dbReference type="ARBA" id="ARBA00022692"/>
    </source>
</evidence>
<dbReference type="InterPro" id="IPR008635">
    <property type="entry name" value="Coiled_stalk_dom"/>
</dbReference>
<evidence type="ECO:0000256" key="1">
    <source>
        <dbReference type="ARBA" id="ARBA00004241"/>
    </source>
</evidence>
<evidence type="ECO:0000259" key="12">
    <source>
        <dbReference type="Pfam" id="PF03895"/>
    </source>
</evidence>
<dbReference type="GO" id="GO:0009279">
    <property type="term" value="C:cell outer membrane"/>
    <property type="evidence" value="ECO:0007669"/>
    <property type="project" value="UniProtKB-SubCell"/>
</dbReference>
<feature type="domain" description="Trimeric autotransporter adhesin YadA-like head" evidence="13">
    <location>
        <begin position="660"/>
        <end position="685"/>
    </location>
</feature>
<keyword evidence="5" id="KW-1134">Transmembrane beta strand</keyword>
<evidence type="ECO:0000256" key="2">
    <source>
        <dbReference type="ARBA" id="ARBA00004442"/>
    </source>
</evidence>
<dbReference type="InterPro" id="IPR008640">
    <property type="entry name" value="Adhesin_Head_dom"/>
</dbReference>
<evidence type="ECO:0000256" key="8">
    <source>
        <dbReference type="ARBA" id="ARBA00022927"/>
    </source>
</evidence>
<feature type="domain" description="Trimeric autotransporter adhesin YadA-like stalk" evidence="14">
    <location>
        <begin position="844"/>
        <end position="876"/>
    </location>
</feature>
<gene>
    <name evidence="15" type="primary">yadA</name>
    <name evidence="15" type="ORF">NCTC9380_02881</name>
</gene>
<evidence type="ECO:0000256" key="10">
    <source>
        <dbReference type="ARBA" id="ARBA00023237"/>
    </source>
</evidence>
<accession>A0A378NGG5</accession>
<dbReference type="GO" id="GO:0015031">
    <property type="term" value="P:protein transport"/>
    <property type="evidence" value="ECO:0007669"/>
    <property type="project" value="UniProtKB-KW"/>
</dbReference>
<dbReference type="Pfam" id="PF05662">
    <property type="entry name" value="YadA_stalk"/>
    <property type="match status" value="2"/>
</dbReference>
<dbReference type="InterPro" id="IPR005594">
    <property type="entry name" value="YadA_C"/>
</dbReference>
<evidence type="ECO:0000256" key="4">
    <source>
        <dbReference type="ARBA" id="ARBA00022448"/>
    </source>
</evidence>
<dbReference type="SUPFAM" id="SSF54523">
    <property type="entry name" value="Pili subunits"/>
    <property type="match status" value="1"/>
</dbReference>
<comment type="similarity">
    <text evidence="3">Belongs to the autotransporter-2 (AT-2) (TC 1.B.40) family.</text>
</comment>
<sequence>MPNFSFTHLYKKHTKELPAVTLLSALIGLSQVSYANPLPLGNTTGTNNLAVGEGSFALGTGSQAIGKNAIATSGNISPQEFKAELENFRNLVNQIEELRTQIAEQEKQGSVNQQLQDTLKSQIAQYDTILERVREKKAQQAILANSVIPMRKELVNRRNQLTELENNFNTSFLPEKNKQEAYQKFSTVIESLDWNKLSATNGVDQLATDLKTKIETDFPNINFSNDQYKDLIKGYRNIQGNLVTAIPKFLNKVNDDFAISNSDRGLYYNYLPYHGIDRWEGSNFNFRTLNGVYYDDNLTSTELLRKFMIQRDYNTLSELSRAHAGNADGLAKNYHLVVAKMSYENLKKELSKNSDSKFYKLKKLYEAYGEFSNLNEYVSSSFQGNPLELLTVPVLKKSLENQELLPNKLYRKFNIDNQAIAQTTSNITKEEIADLEKTVENFNKFKELIDYSSNAWIFNKEEYRTYMNDNVIPFMEKVEEFTKTLKTLSREDLSEEERTAKTIDSVKLRIYLNEQARNRKNYINGFVPTDWISEITDQMTKSKNLWLKYEEESKTTLKPYQEETISSLIKDEINKKMAEIDTTTLEIANKERELEELENQINAFTLTDEEKLAEDVKNDLISKLDEAKAALAKNQQTLKEKHDELLGLNNKLDSSPLVKNGKNALAEGTNAFASGENAIAFGTDSQATGNNAIALGANSKANAESAIAIGKGAQALKEKALALGENAIANGASAIAIGDNIGVSGEKAVGIGSNAIVSGNGAISIGSDNRVSHKNAVAIGSNITQTAENSVNLGNESATTVELTAETAGTTQYAHSEILGEIYKFAASEPAGVVTVGAKGKERRIQNVAAGLVSETSTDAVNGSQLYAVAKAANEGKIGVVRYTNTDGVVRIANHLDGNEVNISNKSGNTRLLTGLSEGLAPTDAVNKAQLDREIGVVNNKISAVEKEVKKVKGSVSNAIAIASLPQVSVPGKRQLSVATGHTLGTTSVAVGLNGLSDNGRISYKLGTSVSQNSNFAVGAGIGFSW</sequence>
<evidence type="ECO:0000256" key="11">
    <source>
        <dbReference type="SAM" id="Coils"/>
    </source>
</evidence>
<dbReference type="GO" id="GO:0009986">
    <property type="term" value="C:cell surface"/>
    <property type="evidence" value="ECO:0007669"/>
    <property type="project" value="UniProtKB-SubCell"/>
</dbReference>
<feature type="coiled-coil region" evidence="11">
    <location>
        <begin position="81"/>
        <end position="108"/>
    </location>
</feature>
<dbReference type="Gene3D" id="2.60.40.4050">
    <property type="match status" value="1"/>
</dbReference>
<feature type="domain" description="Trimeric autotransporter adhesin YadA-like head" evidence="13">
    <location>
        <begin position="687"/>
        <end position="713"/>
    </location>
</feature>
<dbReference type="CDD" id="cd12820">
    <property type="entry name" value="LbR_YadA-like"/>
    <property type="match status" value="1"/>
</dbReference>
<feature type="coiled-coil region" evidence="11">
    <location>
        <begin position="573"/>
        <end position="644"/>
    </location>
</feature>
<dbReference type="Proteomes" id="UP000254031">
    <property type="component" value="Unassembled WGS sequence"/>
</dbReference>
<feature type="domain" description="Trimeric autotransporter adhesin YadA-like head" evidence="13">
    <location>
        <begin position="50"/>
        <end position="71"/>
    </location>
</feature>
<feature type="domain" description="Trimeric autotransporter adhesin YadA-like stalk" evidence="14">
    <location>
        <begin position="914"/>
        <end position="948"/>
    </location>
</feature>
<evidence type="ECO:0000259" key="14">
    <source>
        <dbReference type="Pfam" id="PF05662"/>
    </source>
</evidence>
<evidence type="ECO:0000256" key="9">
    <source>
        <dbReference type="ARBA" id="ARBA00023136"/>
    </source>
</evidence>
<organism evidence="15 16">
    <name type="scientific">Mannheimia haemolytica</name>
    <name type="common">Pasteurella haemolytica</name>
    <dbReference type="NCBI Taxonomy" id="75985"/>
    <lineage>
        <taxon>Bacteria</taxon>
        <taxon>Pseudomonadati</taxon>
        <taxon>Pseudomonadota</taxon>
        <taxon>Gammaproteobacteria</taxon>
        <taxon>Pasteurellales</taxon>
        <taxon>Pasteurellaceae</taxon>
        <taxon>Mannheimia</taxon>
    </lineage>
</organism>
<evidence type="ECO:0000313" key="15">
    <source>
        <dbReference type="EMBL" id="STY67521.1"/>
    </source>
</evidence>
<dbReference type="RefSeq" id="WP_006252422.1">
    <property type="nucleotide sequence ID" value="NZ_CP017484.1"/>
</dbReference>
<feature type="domain" description="Trimeric autotransporter adhesin YadA-like C-terminal membrane anchor" evidence="12">
    <location>
        <begin position="966"/>
        <end position="1026"/>
    </location>
</feature>
<comment type="subcellular location">
    <subcellularLocation>
        <location evidence="2">Cell outer membrane</location>
    </subcellularLocation>
    <subcellularLocation>
        <location evidence="1">Cell surface</location>
    </subcellularLocation>
</comment>
<proteinExistence type="inferred from homology"/>
<keyword evidence="10" id="KW-0998">Cell outer membrane</keyword>
<evidence type="ECO:0000256" key="3">
    <source>
        <dbReference type="ARBA" id="ARBA00005848"/>
    </source>
</evidence>
<evidence type="ECO:0000256" key="5">
    <source>
        <dbReference type="ARBA" id="ARBA00022452"/>
    </source>
</evidence>
<dbReference type="Pfam" id="PF05658">
    <property type="entry name" value="YadA_head"/>
    <property type="match status" value="5"/>
</dbReference>
<keyword evidence="6" id="KW-0812">Transmembrane</keyword>
<evidence type="ECO:0000313" key="16">
    <source>
        <dbReference type="Proteomes" id="UP000254031"/>
    </source>
</evidence>
<keyword evidence="9" id="KW-0472">Membrane</keyword>
<dbReference type="AlphaFoldDB" id="A0A378NGG5"/>
<dbReference type="InterPro" id="IPR045584">
    <property type="entry name" value="Pilin-like"/>
</dbReference>
<dbReference type="EMBL" id="UGPL01000006">
    <property type="protein sequence ID" value="STY67521.1"/>
    <property type="molecule type" value="Genomic_DNA"/>
</dbReference>
<dbReference type="Gene3D" id="3.30.1300.30">
    <property type="entry name" value="GSPII I/J protein-like"/>
    <property type="match status" value="1"/>
</dbReference>
<dbReference type="SUPFAM" id="SSF101967">
    <property type="entry name" value="Adhesin YadA, collagen-binding domain"/>
    <property type="match status" value="1"/>
</dbReference>
<dbReference type="InterPro" id="IPR011049">
    <property type="entry name" value="Serralysin-like_metalloprot_C"/>
</dbReference>
<dbReference type="Pfam" id="PF03895">
    <property type="entry name" value="YadA_anchor"/>
    <property type="match status" value="1"/>
</dbReference>
<reference evidence="15 16" key="1">
    <citation type="submission" date="2018-06" db="EMBL/GenBank/DDBJ databases">
        <authorList>
            <consortium name="Pathogen Informatics"/>
            <person name="Doyle S."/>
        </authorList>
    </citation>
    <scope>NUCLEOTIDE SEQUENCE [LARGE SCALE GENOMIC DNA]</scope>
    <source>
        <strain evidence="15 16">NCTC9380</strain>
    </source>
</reference>
<feature type="domain" description="Trimeric autotransporter adhesin YadA-like head" evidence="13">
    <location>
        <begin position="758"/>
        <end position="782"/>
    </location>
</feature>
<evidence type="ECO:0000259" key="13">
    <source>
        <dbReference type="Pfam" id="PF05658"/>
    </source>
</evidence>
<keyword evidence="8" id="KW-0653">Protein transport</keyword>
<evidence type="ECO:0000256" key="7">
    <source>
        <dbReference type="ARBA" id="ARBA00022729"/>
    </source>
</evidence>